<dbReference type="PANTHER" id="PTHR42800">
    <property type="entry name" value="EXOINULINASE INUD (AFU_ORTHOLOGUE AFUA_5G00480)"/>
    <property type="match status" value="1"/>
</dbReference>
<dbReference type="Proteomes" id="UP000708208">
    <property type="component" value="Unassembled WGS sequence"/>
</dbReference>
<dbReference type="PROSITE" id="PS00609">
    <property type="entry name" value="GLYCOSYL_HYDROL_F32"/>
    <property type="match status" value="1"/>
</dbReference>
<dbReference type="InterPro" id="IPR018053">
    <property type="entry name" value="Glyco_hydro_32_AS"/>
</dbReference>
<dbReference type="OrthoDB" id="202537at2759"/>
<feature type="signal peptide" evidence="3">
    <location>
        <begin position="1"/>
        <end position="16"/>
    </location>
</feature>
<keyword evidence="3" id="KW-0732">Signal</keyword>
<sequence length="441" mass="49751">MKQLFLFLTLIFSIAASGVQECREEKFRPQLHFSVPENWANDPNGLVYYDGEYHFHYQYHPGSPNSGPKSWAHAVSTNLVTWTHLPVALEPDHLGDIWSGSAVVDFENTTGFQQDPDVAPIVAMFTHAGSSQQQSIAYSLNKARDYVKYEGNPVIPNNIHRDFRDPKSWEQMSEFGADPPHGSHSGVWECPDMLEMKYNGFSYWVLMVSVSGGAHNGGSFTQYFVGLFNGREFQSSQVETKFIEWGEDNYASVSFSNEPKGRQVLIGWMTNLAYCEQLPTGHFRGEMTLPRVLTLDNVAGHLVLKTNLVEEFANLRIPSQEHPFGMRRIEPNGYWNVSEELGFKSQLVEVDLAFNIAGMKGYSALAICFVNRLRQEICVGYDHERPENHEIFVNRELTGDLRGISDNFVGRQTGGRVIKDGIITFKIVLDTTALELYVDGG</sequence>
<dbReference type="SMART" id="SM00640">
    <property type="entry name" value="Glyco_32"/>
    <property type="match status" value="1"/>
</dbReference>
<keyword evidence="6" id="KW-1185">Reference proteome</keyword>
<feature type="non-terminal residue" evidence="5">
    <location>
        <position position="441"/>
    </location>
</feature>
<dbReference type="CDD" id="cd18622">
    <property type="entry name" value="GH32_Inu-like"/>
    <property type="match status" value="1"/>
</dbReference>
<feature type="domain" description="Glycosyl hydrolase family 32 N-terminal" evidence="4">
    <location>
        <begin position="32"/>
        <end position="172"/>
    </location>
</feature>
<dbReference type="AlphaFoldDB" id="A0A8J2P0E0"/>
<comment type="caution">
    <text evidence="5">The sequence shown here is derived from an EMBL/GenBank/DDBJ whole genome shotgun (WGS) entry which is preliminary data.</text>
</comment>
<accession>A0A8J2P0E0</accession>
<gene>
    <name evidence="5" type="ORF">AFUS01_LOCUS22040</name>
</gene>
<dbReference type="Pfam" id="PF00251">
    <property type="entry name" value="Glyco_hydro_32N"/>
    <property type="match status" value="1"/>
</dbReference>
<keyword evidence="2" id="KW-0326">Glycosidase</keyword>
<dbReference type="GO" id="GO:0004575">
    <property type="term" value="F:sucrose alpha-glucosidase activity"/>
    <property type="evidence" value="ECO:0007669"/>
    <property type="project" value="TreeGrafter"/>
</dbReference>
<dbReference type="EMBL" id="CAJVCH010252122">
    <property type="protein sequence ID" value="CAG7733608.1"/>
    <property type="molecule type" value="Genomic_DNA"/>
</dbReference>
<evidence type="ECO:0000259" key="4">
    <source>
        <dbReference type="Pfam" id="PF00251"/>
    </source>
</evidence>
<evidence type="ECO:0000313" key="5">
    <source>
        <dbReference type="EMBL" id="CAG7733608.1"/>
    </source>
</evidence>
<organism evidence="5 6">
    <name type="scientific">Allacma fusca</name>
    <dbReference type="NCBI Taxonomy" id="39272"/>
    <lineage>
        <taxon>Eukaryota</taxon>
        <taxon>Metazoa</taxon>
        <taxon>Ecdysozoa</taxon>
        <taxon>Arthropoda</taxon>
        <taxon>Hexapoda</taxon>
        <taxon>Collembola</taxon>
        <taxon>Symphypleona</taxon>
        <taxon>Sminthuridae</taxon>
        <taxon>Allacma</taxon>
    </lineage>
</organism>
<name>A0A8J2P0E0_9HEXA</name>
<dbReference type="GO" id="GO:0005737">
    <property type="term" value="C:cytoplasm"/>
    <property type="evidence" value="ECO:0007669"/>
    <property type="project" value="TreeGrafter"/>
</dbReference>
<evidence type="ECO:0000256" key="2">
    <source>
        <dbReference type="ARBA" id="ARBA00023295"/>
    </source>
</evidence>
<evidence type="ECO:0000256" key="3">
    <source>
        <dbReference type="SAM" id="SignalP"/>
    </source>
</evidence>
<dbReference type="InterPro" id="IPR001362">
    <property type="entry name" value="Glyco_hydro_32"/>
</dbReference>
<dbReference type="PANTHER" id="PTHR42800:SF1">
    <property type="entry name" value="EXOINULINASE INUD (AFU_ORTHOLOGUE AFUA_5G00480)"/>
    <property type="match status" value="1"/>
</dbReference>
<reference evidence="5" key="1">
    <citation type="submission" date="2021-06" db="EMBL/GenBank/DDBJ databases">
        <authorList>
            <person name="Hodson N. C."/>
            <person name="Mongue J. A."/>
            <person name="Jaron S. K."/>
        </authorList>
    </citation>
    <scope>NUCLEOTIDE SEQUENCE</scope>
</reference>
<evidence type="ECO:0000256" key="1">
    <source>
        <dbReference type="ARBA" id="ARBA00022801"/>
    </source>
</evidence>
<proteinExistence type="predicted"/>
<dbReference type="InterPro" id="IPR013148">
    <property type="entry name" value="Glyco_hydro_32_N"/>
</dbReference>
<dbReference type="GO" id="GO:0005987">
    <property type="term" value="P:sucrose catabolic process"/>
    <property type="evidence" value="ECO:0007669"/>
    <property type="project" value="TreeGrafter"/>
</dbReference>
<keyword evidence="1" id="KW-0378">Hydrolase</keyword>
<protein>
    <recommendedName>
        <fullName evidence="4">Glycosyl hydrolase family 32 N-terminal domain-containing protein</fullName>
    </recommendedName>
</protein>
<feature type="chain" id="PRO_5035282736" description="Glycosyl hydrolase family 32 N-terminal domain-containing protein" evidence="3">
    <location>
        <begin position="17"/>
        <end position="441"/>
    </location>
</feature>
<evidence type="ECO:0000313" key="6">
    <source>
        <dbReference type="Proteomes" id="UP000708208"/>
    </source>
</evidence>